<protein>
    <recommendedName>
        <fullName evidence="5">Cardiolipin synthase N-terminal domain-containing protein</fullName>
    </recommendedName>
</protein>
<feature type="compositionally biased region" description="Polar residues" evidence="1">
    <location>
        <begin position="58"/>
        <end position="67"/>
    </location>
</feature>
<dbReference type="Proteomes" id="UP001209922">
    <property type="component" value="Unassembled WGS sequence"/>
</dbReference>
<evidence type="ECO:0008006" key="5">
    <source>
        <dbReference type="Google" id="ProtNLM"/>
    </source>
</evidence>
<keyword evidence="2" id="KW-1133">Transmembrane helix</keyword>
<proteinExistence type="predicted"/>
<evidence type="ECO:0000256" key="1">
    <source>
        <dbReference type="SAM" id="MobiDB-lite"/>
    </source>
</evidence>
<feature type="compositionally biased region" description="Gly residues" evidence="1">
    <location>
        <begin position="76"/>
        <end position="87"/>
    </location>
</feature>
<gene>
    <name evidence="3" type="ORF">OK345_04840</name>
</gene>
<dbReference type="EMBL" id="JAPCHY010000003">
    <property type="protein sequence ID" value="MCW4471835.1"/>
    <property type="molecule type" value="Genomic_DNA"/>
</dbReference>
<name>A0ABT3JTS9_9XANT</name>
<dbReference type="RefSeq" id="WP_265126795.1">
    <property type="nucleotide sequence ID" value="NZ_JAPCHY010000003.1"/>
</dbReference>
<evidence type="ECO:0000313" key="4">
    <source>
        <dbReference type="Proteomes" id="UP001209922"/>
    </source>
</evidence>
<evidence type="ECO:0000313" key="3">
    <source>
        <dbReference type="EMBL" id="MCW4471835.1"/>
    </source>
</evidence>
<sequence length="105" mass="10548">MNVWFPLLAALVVVNAIASLLVLRARVFSPSQRMLQVAVVWLIPLAGAIVCAVFARSQTPGPRSSSAFDPLYLPSDGGGPDGSGFGPCGCNDATGGDAGGSGSGD</sequence>
<feature type="region of interest" description="Disordered" evidence="1">
    <location>
        <begin position="58"/>
        <end position="90"/>
    </location>
</feature>
<feature type="transmembrane region" description="Helical" evidence="2">
    <location>
        <begin position="34"/>
        <end position="55"/>
    </location>
</feature>
<evidence type="ECO:0000256" key="2">
    <source>
        <dbReference type="SAM" id="Phobius"/>
    </source>
</evidence>
<reference evidence="3 4" key="1">
    <citation type="submission" date="2022-10" db="EMBL/GenBank/DDBJ databases">
        <title>Xanthomonas sp. H13-6.</title>
        <authorList>
            <person name="Liu X."/>
            <person name="Deng Z."/>
            <person name="Jiang Y."/>
            <person name="Yu T."/>
            <person name="Ai J."/>
        </authorList>
    </citation>
    <scope>NUCLEOTIDE SEQUENCE [LARGE SCALE GENOMIC DNA]</scope>
    <source>
        <strain evidence="3 4">H13-6</strain>
    </source>
</reference>
<keyword evidence="4" id="KW-1185">Reference proteome</keyword>
<organism evidence="3 4">
    <name type="scientific">Xanthomonas chitinilytica</name>
    <dbReference type="NCBI Taxonomy" id="2989819"/>
    <lineage>
        <taxon>Bacteria</taxon>
        <taxon>Pseudomonadati</taxon>
        <taxon>Pseudomonadota</taxon>
        <taxon>Gammaproteobacteria</taxon>
        <taxon>Lysobacterales</taxon>
        <taxon>Lysobacteraceae</taxon>
        <taxon>Xanthomonas</taxon>
    </lineage>
</organism>
<accession>A0ABT3JTS9</accession>
<keyword evidence="2" id="KW-0472">Membrane</keyword>
<comment type="caution">
    <text evidence="3">The sequence shown here is derived from an EMBL/GenBank/DDBJ whole genome shotgun (WGS) entry which is preliminary data.</text>
</comment>
<keyword evidence="2" id="KW-0812">Transmembrane</keyword>